<reference evidence="9" key="1">
    <citation type="submission" date="2016-03" db="EMBL/GenBank/DDBJ databases">
        <title>Mechanisms controlling the formation of the plant cell surface in tip-growing cells are functionally conserved among land plants.</title>
        <authorList>
            <person name="Honkanen S."/>
            <person name="Jones V.A."/>
            <person name="Morieri G."/>
            <person name="Champion C."/>
            <person name="Hetherington A.J."/>
            <person name="Kelly S."/>
            <person name="Saint-Marcoux D."/>
            <person name="Proust H."/>
            <person name="Prescott H."/>
            <person name="Dolan L."/>
        </authorList>
    </citation>
    <scope>NUCLEOTIDE SEQUENCE [LARGE SCALE GENOMIC DNA]</scope>
    <source>
        <tissue evidence="9">Whole gametophyte</tissue>
    </source>
</reference>
<feature type="domain" description="Replication protein A C-terminal" evidence="8">
    <location>
        <begin position="200"/>
        <end position="290"/>
    </location>
</feature>
<keyword evidence="5" id="KW-0234">DNA repair</keyword>
<accession>A0A176WA62</accession>
<dbReference type="SUPFAM" id="SSF46785">
    <property type="entry name" value="Winged helix' DNA-binding domain"/>
    <property type="match status" value="1"/>
</dbReference>
<evidence type="ECO:0000313" key="10">
    <source>
        <dbReference type="Proteomes" id="UP000077202"/>
    </source>
</evidence>
<dbReference type="GO" id="GO:0000724">
    <property type="term" value="P:double-strand break repair via homologous recombination"/>
    <property type="evidence" value="ECO:0007669"/>
    <property type="project" value="TreeGrafter"/>
</dbReference>
<evidence type="ECO:0000256" key="7">
    <source>
        <dbReference type="SAM" id="MobiDB-lite"/>
    </source>
</evidence>
<feature type="compositionally biased region" description="Polar residues" evidence="7">
    <location>
        <begin position="20"/>
        <end position="29"/>
    </location>
</feature>
<keyword evidence="10" id="KW-1185">Reference proteome</keyword>
<feature type="region of interest" description="Disordered" evidence="7">
    <location>
        <begin position="13"/>
        <end position="45"/>
    </location>
</feature>
<dbReference type="CDD" id="cd04478">
    <property type="entry name" value="RPA2_DBD_D"/>
    <property type="match status" value="1"/>
</dbReference>
<comment type="caution">
    <text evidence="9">The sequence shown here is derived from an EMBL/GenBank/DDBJ whole genome shotgun (WGS) entry which is preliminary data.</text>
</comment>
<comment type="subcellular location">
    <subcellularLocation>
        <location evidence="1">Nucleus</location>
    </subcellularLocation>
</comment>
<keyword evidence="4" id="KW-0238">DNA-binding</keyword>
<dbReference type="AlphaFoldDB" id="A0A176WA62"/>
<dbReference type="InterPro" id="IPR036388">
    <property type="entry name" value="WH-like_DNA-bd_sf"/>
</dbReference>
<keyword evidence="6" id="KW-0539">Nucleus</keyword>
<dbReference type="GO" id="GO:0035861">
    <property type="term" value="C:site of double-strand break"/>
    <property type="evidence" value="ECO:0007669"/>
    <property type="project" value="TreeGrafter"/>
</dbReference>
<dbReference type="InterPro" id="IPR014892">
    <property type="entry name" value="RPA_C"/>
</dbReference>
<evidence type="ECO:0000256" key="1">
    <source>
        <dbReference type="ARBA" id="ARBA00004123"/>
    </source>
</evidence>
<evidence type="ECO:0000256" key="3">
    <source>
        <dbReference type="ARBA" id="ARBA00022763"/>
    </source>
</evidence>
<dbReference type="InterPro" id="IPR036390">
    <property type="entry name" value="WH_DNA-bd_sf"/>
</dbReference>
<dbReference type="FunFam" id="1.10.10.10:FF:000168">
    <property type="entry name" value="Replication protein A 32 kDa subunit"/>
    <property type="match status" value="1"/>
</dbReference>
<dbReference type="GO" id="GO:0006289">
    <property type="term" value="P:nucleotide-excision repair"/>
    <property type="evidence" value="ECO:0007669"/>
    <property type="project" value="TreeGrafter"/>
</dbReference>
<evidence type="ECO:0000256" key="2">
    <source>
        <dbReference type="ARBA" id="ARBA00007815"/>
    </source>
</evidence>
<evidence type="ECO:0000256" key="5">
    <source>
        <dbReference type="ARBA" id="ARBA00023204"/>
    </source>
</evidence>
<dbReference type="FunFam" id="2.40.50.140:FF:000184">
    <property type="entry name" value="replication protein A 32 kDa subunit A-like"/>
    <property type="match status" value="1"/>
</dbReference>
<sequence>MYSDSGADGGSLFGGGGFMPSQSAGLNDNSFSPGGGSKKGGSQSSGLIPLTVKQLSSASQKPSDDNFYVDGQEVNNITLVGMVFNKEEKVTDVSFILDDFTGRIEVKKWIDGQDSEELVELRNIRNGIYVRIYGHLRSFQGKRNVVAFSVRPIKEFDEVTFHFVEAIYVHAFNMKTQGGLAGSRTPASTAVPYSGHPASSMTPNPSVNMRTNLANQYMAPASVPVGSNSVDECQRRVHALFDEPANLAIEQGLHVDDVARKMVGYSKQQVKDAIEFLVNEGFIYSTIDDDHFKSTNGKDIYEINVLDMVPLNAANDVTVFGHIKAVAMIHANVSLDIHYFVAEFEYNPFELCTDLGT</sequence>
<dbReference type="Proteomes" id="UP000077202">
    <property type="component" value="Unassembled WGS sequence"/>
</dbReference>
<keyword evidence="3" id="KW-0227">DNA damage</keyword>
<proteinExistence type="inferred from homology"/>
<dbReference type="GO" id="GO:0003697">
    <property type="term" value="F:single-stranded DNA binding"/>
    <property type="evidence" value="ECO:0007669"/>
    <property type="project" value="TreeGrafter"/>
</dbReference>
<evidence type="ECO:0000259" key="8">
    <source>
        <dbReference type="Pfam" id="PF08784"/>
    </source>
</evidence>
<organism evidence="9 10">
    <name type="scientific">Marchantia polymorpha subsp. ruderalis</name>
    <dbReference type="NCBI Taxonomy" id="1480154"/>
    <lineage>
        <taxon>Eukaryota</taxon>
        <taxon>Viridiplantae</taxon>
        <taxon>Streptophyta</taxon>
        <taxon>Embryophyta</taxon>
        <taxon>Marchantiophyta</taxon>
        <taxon>Marchantiopsida</taxon>
        <taxon>Marchantiidae</taxon>
        <taxon>Marchantiales</taxon>
        <taxon>Marchantiaceae</taxon>
        <taxon>Marchantia</taxon>
    </lineage>
</organism>
<evidence type="ECO:0000256" key="6">
    <source>
        <dbReference type="ARBA" id="ARBA00023242"/>
    </source>
</evidence>
<comment type="similarity">
    <text evidence="2">Belongs to the replication factor A protein 2 family.</text>
</comment>
<evidence type="ECO:0000313" key="9">
    <source>
        <dbReference type="EMBL" id="OAE29471.1"/>
    </source>
</evidence>
<dbReference type="GO" id="GO:0006260">
    <property type="term" value="P:DNA replication"/>
    <property type="evidence" value="ECO:0007669"/>
    <property type="project" value="TreeGrafter"/>
</dbReference>
<dbReference type="EMBL" id="LVLJ01001457">
    <property type="protein sequence ID" value="OAE29471.1"/>
    <property type="molecule type" value="Genomic_DNA"/>
</dbReference>
<evidence type="ECO:0000256" key="4">
    <source>
        <dbReference type="ARBA" id="ARBA00023125"/>
    </source>
</evidence>
<dbReference type="SUPFAM" id="SSF50249">
    <property type="entry name" value="Nucleic acid-binding proteins"/>
    <property type="match status" value="1"/>
</dbReference>
<dbReference type="PANTHER" id="PTHR13989">
    <property type="entry name" value="REPLICATION PROTEIN A-RELATED"/>
    <property type="match status" value="1"/>
</dbReference>
<gene>
    <name evidence="9" type="ORF">AXG93_1028s1140</name>
</gene>
<dbReference type="GO" id="GO:0005662">
    <property type="term" value="C:DNA replication factor A complex"/>
    <property type="evidence" value="ECO:0007669"/>
    <property type="project" value="TreeGrafter"/>
</dbReference>
<dbReference type="Gene3D" id="1.10.10.10">
    <property type="entry name" value="Winged helix-like DNA-binding domain superfamily/Winged helix DNA-binding domain"/>
    <property type="match status" value="1"/>
</dbReference>
<dbReference type="PANTHER" id="PTHR13989:SF16">
    <property type="entry name" value="REPLICATION PROTEIN A2"/>
    <property type="match status" value="1"/>
</dbReference>
<dbReference type="Gene3D" id="2.40.50.140">
    <property type="entry name" value="Nucleic acid-binding proteins"/>
    <property type="match status" value="1"/>
</dbReference>
<dbReference type="Pfam" id="PF08784">
    <property type="entry name" value="RPA_C"/>
    <property type="match status" value="1"/>
</dbReference>
<protein>
    <recommendedName>
        <fullName evidence="8">Replication protein A C-terminal domain-containing protein</fullName>
    </recommendedName>
</protein>
<dbReference type="InterPro" id="IPR040260">
    <property type="entry name" value="RFA2-like"/>
</dbReference>
<dbReference type="GO" id="GO:0000781">
    <property type="term" value="C:chromosome, telomeric region"/>
    <property type="evidence" value="ECO:0007669"/>
    <property type="project" value="TreeGrafter"/>
</dbReference>
<dbReference type="InterPro" id="IPR012340">
    <property type="entry name" value="NA-bd_OB-fold"/>
</dbReference>
<name>A0A176WA62_MARPO</name>